<gene>
    <name evidence="1" type="ORF">UW21_C0004G0011</name>
</gene>
<sequence length="412" mass="48483">MKKDEKELLEQGNSLIERARHIDAYLNRPNSVLPINDLNILIKDFEKTIKELPRIKNPESINEVFLFELKQRLLGEKMFWQTTYKSEQPSFDEIINTSGVPKSDIDDVEKWLKQNLDKVIKTNSQVLNEKHYEYRENPLLSALATYQEASELLLKSIDKVLKLLNSFQSRVPEIAKIRKEFKIVALRGDRSFTYSVKRIIGISIPNTIFTANGKLKVDYTALIAAVAEEACAHAVSQIKTEADRNLPEFIKDDLHLGVKPSNESVAEYFVEEIFDWLEKERKKTDFEIDIDEIVREHKKQKVLSDYWKNIWLYEILVLAQSKKEDFKNQMKKLAKYWIDPSGPRRTINKYNEYWDRKTGRLLPNTVRELIYCAKPIKRLEKEIGKNRLRKLENKLLEGHWSPLGLEFWIKNQ</sequence>
<organism evidence="1 2">
    <name type="scientific">Candidatus Woesebacteria bacterium GW2011_GWB1_44_11b</name>
    <dbReference type="NCBI Taxonomy" id="1618580"/>
    <lineage>
        <taxon>Bacteria</taxon>
        <taxon>Candidatus Woeseibacteriota</taxon>
    </lineage>
</organism>
<dbReference type="AlphaFoldDB" id="A0A0G1GGP3"/>
<reference evidence="1 2" key="1">
    <citation type="journal article" date="2015" name="Nature">
        <title>rRNA introns, odd ribosomes, and small enigmatic genomes across a large radiation of phyla.</title>
        <authorList>
            <person name="Brown C.T."/>
            <person name="Hug L.A."/>
            <person name="Thomas B.C."/>
            <person name="Sharon I."/>
            <person name="Castelle C.J."/>
            <person name="Singh A."/>
            <person name="Wilkins M.J."/>
            <person name="Williams K.H."/>
            <person name="Banfield J.F."/>
        </authorList>
    </citation>
    <scope>NUCLEOTIDE SEQUENCE [LARGE SCALE GENOMIC DNA]</scope>
</reference>
<comment type="caution">
    <text evidence="1">The sequence shown here is derived from an EMBL/GenBank/DDBJ whole genome shotgun (WGS) entry which is preliminary data.</text>
</comment>
<evidence type="ECO:0000313" key="1">
    <source>
        <dbReference type="EMBL" id="KKT34091.1"/>
    </source>
</evidence>
<proteinExistence type="predicted"/>
<evidence type="ECO:0000313" key="2">
    <source>
        <dbReference type="Proteomes" id="UP000034192"/>
    </source>
</evidence>
<name>A0A0G1GGP3_9BACT</name>
<dbReference type="EMBL" id="LCHL01000004">
    <property type="protein sequence ID" value="KKT34091.1"/>
    <property type="molecule type" value="Genomic_DNA"/>
</dbReference>
<accession>A0A0G1GGP3</accession>
<dbReference type="Proteomes" id="UP000034192">
    <property type="component" value="Unassembled WGS sequence"/>
</dbReference>
<protein>
    <submittedName>
        <fullName evidence="1">Uncharacterized protein</fullName>
    </submittedName>
</protein>